<keyword evidence="2" id="KW-1185">Reference proteome</keyword>
<dbReference type="Proteomes" id="UP000775213">
    <property type="component" value="Unassembled WGS sequence"/>
</dbReference>
<evidence type="ECO:0000313" key="2">
    <source>
        <dbReference type="Proteomes" id="UP000775213"/>
    </source>
</evidence>
<protein>
    <submittedName>
        <fullName evidence="1">Uncharacterized protein</fullName>
    </submittedName>
</protein>
<reference evidence="1 2" key="1">
    <citation type="journal article" date="2021" name="Hortic Res">
        <title>Chromosome-scale assembly of the Dendrobium chrysotoxum genome enhances the understanding of orchid evolution.</title>
        <authorList>
            <person name="Zhang Y."/>
            <person name="Zhang G.Q."/>
            <person name="Zhang D."/>
            <person name="Liu X.D."/>
            <person name="Xu X.Y."/>
            <person name="Sun W.H."/>
            <person name="Yu X."/>
            <person name="Zhu X."/>
            <person name="Wang Z.W."/>
            <person name="Zhao X."/>
            <person name="Zhong W.Y."/>
            <person name="Chen H."/>
            <person name="Yin W.L."/>
            <person name="Huang T."/>
            <person name="Niu S.C."/>
            <person name="Liu Z.J."/>
        </authorList>
    </citation>
    <scope>NUCLEOTIDE SEQUENCE [LARGE SCALE GENOMIC DNA]</scope>
    <source>
        <strain evidence="1">Lindl</strain>
    </source>
</reference>
<proteinExistence type="predicted"/>
<gene>
    <name evidence="1" type="ORF">IEQ34_015625</name>
</gene>
<organism evidence="1 2">
    <name type="scientific">Dendrobium chrysotoxum</name>
    <name type="common">Orchid</name>
    <dbReference type="NCBI Taxonomy" id="161865"/>
    <lineage>
        <taxon>Eukaryota</taxon>
        <taxon>Viridiplantae</taxon>
        <taxon>Streptophyta</taxon>
        <taxon>Embryophyta</taxon>
        <taxon>Tracheophyta</taxon>
        <taxon>Spermatophyta</taxon>
        <taxon>Magnoliopsida</taxon>
        <taxon>Liliopsida</taxon>
        <taxon>Asparagales</taxon>
        <taxon>Orchidaceae</taxon>
        <taxon>Epidendroideae</taxon>
        <taxon>Malaxideae</taxon>
        <taxon>Dendrobiinae</taxon>
        <taxon>Dendrobium</taxon>
    </lineage>
</organism>
<dbReference type="AlphaFoldDB" id="A0AAV7GIR4"/>
<name>A0AAV7GIR4_DENCH</name>
<accession>A0AAV7GIR4</accession>
<dbReference type="EMBL" id="JAGFBR010000014">
    <property type="protein sequence ID" value="KAH0455593.1"/>
    <property type="molecule type" value="Genomic_DNA"/>
</dbReference>
<evidence type="ECO:0000313" key="1">
    <source>
        <dbReference type="EMBL" id="KAH0455593.1"/>
    </source>
</evidence>
<comment type="caution">
    <text evidence="1">The sequence shown here is derived from an EMBL/GenBank/DDBJ whole genome shotgun (WGS) entry which is preliminary data.</text>
</comment>
<sequence length="75" mass="8677">MLAVMNDISKNVDLIVYGKRRNNKFSQGGIVKLKDLLNRRPKGISNARLKSHWKKKTQLDSINFKPHSIFINLKT</sequence>